<evidence type="ECO:0000256" key="6">
    <source>
        <dbReference type="ARBA" id="ARBA00022840"/>
    </source>
</evidence>
<sequence length="3916" mass="459401">MQGINMQEYYLDKIQKNISQIKKSQNICLYQSIHEDDFNVNNNYILNRFKEYNNVSNTKNTYVLDENNSKPISHERNLSMERILNGQYINNNNFSDEVINNYNEYYNPYNNKINNNEYANPLYLSNNSVPNKDVNENMLKHESFKYCKNKLIMDNSVNNSNNTVTEKINNFTEIEGNQCFNNSLLNNAKLINYKTNKSINKSYIKSDEIYNRKNINITNSIPTNKSIFTNYPDKKDEMNNNITLLSHINNGNNNLFQNKITCYENKNTKKKSDIYEYFTNQNYIHNNLDKINIKNIDKNCKDYVNLNYSKSHISQDIFHEIHSKNFEVNSLGNYNIKINENKNSLNNIPSCEGNDIVIKSENVYDTEKTTKNISIQDNNIDFSLQRCSSENTQKSGINNVNSYHESVNNLKNDCMEPSQVLRSIQIKDQIDDSRDDSLRKNKLYPIFYNNYKNCEINVDHLISNNLKNSKNINSLNKLHSSMISSYCPHLSNFEKVNSHYSTMFLKEEDNNRYKKENFITSINSHEEKRYITDLNFSKCNIEDMMETSNNFQKSHQNEKIVKSNLSFQKETHECITSKTNKGENSNIYAPFAKDKIRSSTLVNINNKSDDYNNEKNGNNDLVITNNINDKKKSINNLEKNNFQKEKENENKEFCIFKKYDTSVGNNNPNTKNTEVIDLDFLQDEILKEELYKEKYEEGKQDDKPFNNFKYIETNEHILEKRDEKENNIIENKEENTIKNQKIIDSKQNRKDNESKWSKCDIENIRNEANNKTEQILEEKIKNIEEKDINALNIDIQIEKLNEFKEKEKSELIIYDQLKEENVKEQEKSKKEYTKKKILNEIEEKSLERSNKVQEVDISNYNTNEMESDSLYIINDNISIDEKNELEKELELYFKKEGFLTLSNSIKISEKDGNDLCYIDQSKKNFFNFLNVTKSMNSEYSEKEYEVSSSSIDIFEDDRFLSNSHENTTNKCKKNTFCTHEYIDETKKKKNREKKISDIENKLNVLDTSNMKNTINMNCKTVRDEYKDENNNITKKNKSIDFFFSKNKNFLFIDLLKNKFIKKDNYLEDKLEEKYNILMHPDNEKEKNLIDKIIYCLDPSYINNTLDEKIKWKQKLKYMQEKFLESILCVSYPNHLWNETNFEAYLQSLNFNSLLDDTFIKYEGDLNINLFQKEEEIFSDAGNIGEGGFGIVTKMRFLTGTKYYAIKKISKDHIIKSQAAGQAYLEAKYHSVLSHVNIIKMYGCMQDDQYIYHILEFCSKGSIYSISKNFKKRIIPDELAYKYFCHVVNGLYYLNQMGIFHRDIKMENVLVDHKDNAKLSDFGLSAMILGTKSHSSLCGTLVYFSPEITSGNGYDWRSDIWSLGVLLYEMLVGDVPFDGTKTQIVESIFSCDLKFPDFVNPLAINLIKKALVVDVNKRIKLCELSSDPWMQEMWKMAFQKDLKKNRDIRTSINEKSIDFNYISTLIQEECFIKSSLNASLNYNMNKNLNETEINSIGIANENIDSIILETQKKLADYLDLEDFFMNEENIHSSDSISECHSDSFIYHLSDPPTDVKNEMLVDKSFMKNKMNHEKKDNENISKDNYNNQESLSQDLDEIKKDTLRMNENNDSVNNENTMIEDIYLINSENKDFINNENMINEKSEYNEVYSDDLREDTPSEEKEINIQNEKFHFPIKNISESLQINNENVISISNNSSNTFIINNNDSMKLKELNSANVDSNIIEEKTKSSSINNKLDVNTNINEDICISVELNNQKKKVEPTEYDMKEALDLQNVSNMSSLGNISNGKIGSVFLEKFDENPVENKNLDYYNDEIDPFKNTSTSYLSSLSEPLDNKEKSLCEILEMETKNNSITMNKSKNMDSNIKIINDCIKNAPIMSNENNDIYSDCTNMKCEEENDNNKNINVSSTDVNCKSSLKNEKFSEIDESYIPINVLKKKIGKIINESNFTEINLELRDSFLLDKSENIEKLSKNGWEEKSNEKQSSNETLKKKTFPLKVSNYIKEINNESNKVNNFDDNRLIYENIKENCENEKNFNELKGKAKVKSTCILEKLQNEKEKNSHVENIDFSITKKVKEILEKNANEKYHKKELFREDKNCIRSTLNESKSIIEDKYNIKKEISSNIKKKNDVITTKENSLYDKYIDKINELYQNIKNKKLINDNENIKNETSENDKILNRNDNIDFGSNKKRDKKNELISSSFKDRFDNISNKDDNTSKYVKYNDMINKDSVKCTNNNYFEYDRNYDINHNDNNEDINNHYTNIINRILSHQSSFKNTKLNDFCYTKKGDNKNELCKNKEILSNNDILKTENKLFNNLKDEEFLDNKLVNFKKKILNDYNSNAYIEKKEKTFLELKQKILYDNNLNIKSRITPDFFAPNVRNFHSSNSENGDFICEKNKDKYFHTNENSLSSSNSDYSNDKHFYKKYKHNKINLDNNNILNHNEENYRNIESHNKYKNKLDYDRYQKINNCSNKQMKDKENNVDPFDVLCFDNKVTFMASQSENESGNISKVIEINKTNIQRNNLDSRNNIYQGISNLELISRIHKNKLISTLDDKKKKKKANILDEKGNKQTNGINMSQKSNNKISLKNTFNLEINTKNNEVEKNKLYKNGENVVIKNKQNDKNGIEDDSIVITKRDASMKTTLSKRNNVLEKESNIKKNKIKSFSDLLNKNKENMKCDELINNNITKDISKNIEKDKMNLINDEMILNMEQKNEICNIKNGDAKVKNSKYKFNEIFLDKNLVSIDSECNTLLHKGKTVSIDMEKSKKICDNKIKKNKSVPLRNMESLVKGKNILREKLNSKIDERYNYPLNKKKDDNNNTKESSFTEKNLKEKMPNIIKKQNKFCNNKYDNSLVHENSHISTVNTKDKTIKRNVPSKDIIKNNINFVQKNKKIILETDLKNSKVKQYLKNKIEKIKNKNNIVLNTVENEKCESKYIDEDLNNNESDSIYCENKEIYEKINIDTDIIKEKRSVSEFSFSSNSRMFNNQKKNSEQNVSTISNEIQKCENDMVSVTQKKNKQTKTLSRSKSESIKFFNYSSTESDISLSFNSVEKNENCKLNKFQISEQKEKKKEKNELEEFKNKKEDIKEEEVKIRNKNIRKNICDTKIKNSKSNIIHTYNSLHRKINFSNIKSKINTNISKKSKEGEEDVINDKEEHTKLNKNSESNRRAKSAKVSFKSNNVLNNLNLNESNSITLKEKMKKKNNLINNYDSKKKDMILCKRLNSLPVTRRSDNEKNYKTKTFRKNFFEKNESIKKMKTSFFKTNAETKYEEELQNKLLSLNKKKIYDSMKNYDKNNINTNHNDCVTYDINKNNVIYVSNRNHNYNNNKTDRNNLSDNYNNCNYYENDTCNKKIGFNNDKYNTILCNNIKCAMKNCQKDKMNLEIVNLDEKEKFNYNKEKSNFILNENNKLIYEDNYFNDNEGTLIKNYYLDNSISDNVNKININNMINYNNKICYVKKNNSNINNNSYIPFNIANNNNGNKYVNKIDKSYHMNTKKKGDTRISNVSNKNEAYINEGCKMDNIYFNNLDENFPNIIRKENNNVVRSHTCSKIMNIRQITSTGSESAFINTPTNTIYTYEKRDDFPNFSCNLQNNEIHENNKNNKNIKNEQNKYELQMEKYLNTNTNEYNTNKYILSYSVQDCLNKNSTSHKNDEKTENIKTHYDDYIRNANKINNCNVKDIKGKKNEANTNTELSTIFKFAKNKLLKLSSLKKGPLNPNCIHFNVNSQVINNKNNNFPKSDCDSNIKNTTYIYYDKVEKENSKTSIGNLEKNNCNHNNYNVDMLNNGLVVKSNNCYNAKCIKIKDELSTLNNINSSHKTLECNLYNNSEKKQFNNRNAFDEKEYLFYPQKNKEVHILSTNTNKIICENHTKDGYEKTNLINHNGGKMHSYYNREKKNVRIAINKYGKKFFVNSSIHITK</sequence>
<evidence type="ECO:0000256" key="11">
    <source>
        <dbReference type="SAM" id="Coils"/>
    </source>
</evidence>
<keyword evidence="15" id="KW-1185">Reference proteome</keyword>
<dbReference type="PROSITE" id="PS00108">
    <property type="entry name" value="PROTEIN_KINASE_ST"/>
    <property type="match status" value="1"/>
</dbReference>
<dbReference type="FunFam" id="1.10.510.10:FF:000571">
    <property type="entry name" value="Maternal embryonic leucine zipper kinase"/>
    <property type="match status" value="1"/>
</dbReference>
<dbReference type="VEuPathDB" id="PlasmoDB:PGAL8A_00163200"/>
<comment type="subunit">
    <text evidence="1">Monomer.</text>
</comment>
<reference evidence="14" key="1">
    <citation type="submission" date="2015-04" db="EMBL/GenBank/DDBJ databases">
        <authorList>
            <consortium name="Pathogen Informatics"/>
        </authorList>
    </citation>
    <scope>NUCLEOTIDE SEQUENCE [LARGE SCALE GENOMIC DNA]</scope>
    <source>
        <strain evidence="14">8A</strain>
    </source>
</reference>
<evidence type="ECO:0000259" key="13">
    <source>
        <dbReference type="PROSITE" id="PS50011"/>
    </source>
</evidence>
<evidence type="ECO:0000313" key="15">
    <source>
        <dbReference type="Proteomes" id="UP000220797"/>
    </source>
</evidence>
<dbReference type="OrthoDB" id="377346at2759"/>
<keyword evidence="4 8" id="KW-0547">Nucleotide-binding</keyword>
<dbReference type="InterPro" id="IPR030616">
    <property type="entry name" value="Aur-like"/>
</dbReference>
<dbReference type="Pfam" id="PF00069">
    <property type="entry name" value="Pkinase"/>
    <property type="match status" value="1"/>
</dbReference>
<feature type="binding site" evidence="10">
    <location>
        <position position="1207"/>
    </location>
    <ligand>
        <name>ATP</name>
        <dbReference type="ChEBI" id="CHEBI:30616"/>
    </ligand>
</feature>
<accession>A0A1J1GS96</accession>
<evidence type="ECO:0000256" key="3">
    <source>
        <dbReference type="ARBA" id="ARBA00022679"/>
    </source>
</evidence>
<dbReference type="SUPFAM" id="SSF56112">
    <property type="entry name" value="Protein kinase-like (PK-like)"/>
    <property type="match status" value="1"/>
</dbReference>
<evidence type="ECO:0000256" key="1">
    <source>
        <dbReference type="ARBA" id="ARBA00011245"/>
    </source>
</evidence>
<feature type="region of interest" description="Disordered" evidence="12">
    <location>
        <begin position="2807"/>
        <end position="2829"/>
    </location>
</feature>
<protein>
    <submittedName>
        <fullName evidence="14">Serine/threonine protein kinase, putative</fullName>
    </submittedName>
</protein>
<keyword evidence="11" id="KW-0175">Coiled coil</keyword>
<feature type="coiled-coil region" evidence="11">
    <location>
        <begin position="3060"/>
        <end position="3097"/>
    </location>
</feature>
<evidence type="ECO:0000313" key="14">
    <source>
        <dbReference type="EMBL" id="CRG93923.1"/>
    </source>
</evidence>
<feature type="coiled-coil region" evidence="11">
    <location>
        <begin position="3586"/>
        <end position="3620"/>
    </location>
</feature>
<dbReference type="GeneID" id="39730157"/>
<dbReference type="RefSeq" id="XP_028526744.1">
    <property type="nucleotide sequence ID" value="XM_028675187.1"/>
</dbReference>
<dbReference type="Proteomes" id="UP000220797">
    <property type="component" value="Unassembled WGS sequence"/>
</dbReference>
<dbReference type="OMA" id="NKKGIDD"/>
<evidence type="ECO:0000256" key="5">
    <source>
        <dbReference type="ARBA" id="ARBA00022777"/>
    </source>
</evidence>
<dbReference type="SMART" id="SM00220">
    <property type="entry name" value="S_TKc"/>
    <property type="match status" value="1"/>
</dbReference>
<evidence type="ECO:0000256" key="7">
    <source>
        <dbReference type="PIRSR" id="PIRSR630616-1"/>
    </source>
</evidence>
<dbReference type="GO" id="GO:0004674">
    <property type="term" value="F:protein serine/threonine kinase activity"/>
    <property type="evidence" value="ECO:0007669"/>
    <property type="project" value="UniProtKB-KW"/>
</dbReference>
<evidence type="ECO:0000256" key="9">
    <source>
        <dbReference type="PIRSR" id="PIRSR630616-3"/>
    </source>
</evidence>
<feature type="binding site" evidence="8">
    <location>
        <begin position="1306"/>
        <end position="1307"/>
    </location>
    <ligand>
        <name>ATP</name>
        <dbReference type="ChEBI" id="CHEBI:30616"/>
    </ligand>
</feature>
<feature type="active site" description="Proton acceptor" evidence="7">
    <location>
        <position position="1302"/>
    </location>
</feature>
<dbReference type="PROSITE" id="PS00107">
    <property type="entry name" value="PROTEIN_KINASE_ATP"/>
    <property type="match status" value="1"/>
</dbReference>
<evidence type="ECO:0000256" key="10">
    <source>
        <dbReference type="PROSITE-ProRule" id="PRU10141"/>
    </source>
</evidence>
<evidence type="ECO:0000256" key="2">
    <source>
        <dbReference type="ARBA" id="ARBA00022527"/>
    </source>
</evidence>
<evidence type="ECO:0000256" key="8">
    <source>
        <dbReference type="PIRSR" id="PIRSR630616-2"/>
    </source>
</evidence>
<feature type="region of interest" description="Disordered" evidence="12">
    <location>
        <begin position="3138"/>
        <end position="3168"/>
    </location>
</feature>
<dbReference type="InterPro" id="IPR000719">
    <property type="entry name" value="Prot_kinase_dom"/>
</dbReference>
<comment type="caution">
    <text evidence="14">The sequence shown here is derived from an EMBL/GenBank/DDBJ whole genome shotgun (WGS) entry which is preliminary data.</text>
</comment>
<feature type="cross-link" description="Glycyl lysine isopeptide (Lys-Gly) (interchain with G-Cter in SUMO2)" evidence="9">
    <location>
        <position position="1304"/>
    </location>
</feature>
<keyword evidence="6 8" id="KW-0067">ATP-binding</keyword>
<feature type="domain" description="Protein kinase" evidence="13">
    <location>
        <begin position="1177"/>
        <end position="1429"/>
    </location>
</feature>
<dbReference type="EMBL" id="CVMV01000019">
    <property type="protein sequence ID" value="CRG93923.1"/>
    <property type="molecule type" value="Genomic_DNA"/>
</dbReference>
<dbReference type="PROSITE" id="PS50011">
    <property type="entry name" value="PROTEIN_KINASE_DOM"/>
    <property type="match status" value="1"/>
</dbReference>
<dbReference type="InterPro" id="IPR008271">
    <property type="entry name" value="Ser/Thr_kinase_AS"/>
</dbReference>
<dbReference type="Gene3D" id="1.10.510.10">
    <property type="entry name" value="Transferase(Phosphotransferase) domain 1"/>
    <property type="match status" value="1"/>
</dbReference>
<name>A0A1J1GS96_PLAGA</name>
<gene>
    <name evidence="14" type="primary">ARK3</name>
    <name evidence="14" type="ORF">PGAL8A_00163200</name>
</gene>
<proteinExistence type="predicted"/>
<keyword evidence="2 14" id="KW-0723">Serine/threonine-protein kinase</keyword>
<dbReference type="GO" id="GO:0005524">
    <property type="term" value="F:ATP binding"/>
    <property type="evidence" value="ECO:0007669"/>
    <property type="project" value="UniProtKB-UniRule"/>
</dbReference>
<dbReference type="InterPro" id="IPR011009">
    <property type="entry name" value="Kinase-like_dom_sf"/>
</dbReference>
<dbReference type="InterPro" id="IPR017441">
    <property type="entry name" value="Protein_kinase_ATP_BS"/>
</dbReference>
<evidence type="ECO:0000256" key="4">
    <source>
        <dbReference type="ARBA" id="ARBA00022741"/>
    </source>
</evidence>
<evidence type="ECO:0000256" key="12">
    <source>
        <dbReference type="SAM" id="MobiDB-lite"/>
    </source>
</evidence>
<feature type="binding site" evidence="8">
    <location>
        <position position="1320"/>
    </location>
    <ligand>
        <name>ATP</name>
        <dbReference type="ChEBI" id="CHEBI:30616"/>
    </ligand>
</feature>
<keyword evidence="3" id="KW-0808">Transferase</keyword>
<dbReference type="PANTHER" id="PTHR24350">
    <property type="entry name" value="SERINE/THREONINE-PROTEIN KINASE IAL-RELATED"/>
    <property type="match status" value="1"/>
</dbReference>
<feature type="binding site" evidence="8">
    <location>
        <position position="1206"/>
    </location>
    <ligand>
        <name>ATP</name>
        <dbReference type="ChEBI" id="CHEBI:30616"/>
    </ligand>
</feature>
<organism evidence="14 15">
    <name type="scientific">Plasmodium gallinaceum</name>
    <dbReference type="NCBI Taxonomy" id="5849"/>
    <lineage>
        <taxon>Eukaryota</taxon>
        <taxon>Sar</taxon>
        <taxon>Alveolata</taxon>
        <taxon>Apicomplexa</taxon>
        <taxon>Aconoidasida</taxon>
        <taxon>Haemosporida</taxon>
        <taxon>Plasmodiidae</taxon>
        <taxon>Plasmodium</taxon>
        <taxon>Plasmodium (Haemamoeba)</taxon>
    </lineage>
</organism>
<keyword evidence="5 14" id="KW-0418">Kinase</keyword>